<feature type="domain" description="Phytase-like" evidence="2">
    <location>
        <begin position="114"/>
        <end position="461"/>
    </location>
</feature>
<keyword evidence="1" id="KW-0732">Signal</keyword>
<feature type="chain" id="PRO_5030719862" description="Phytase-like domain-containing protein" evidence="1">
    <location>
        <begin position="26"/>
        <end position="512"/>
    </location>
</feature>
<reference evidence="3 4" key="1">
    <citation type="submission" date="2020-08" db="EMBL/GenBank/DDBJ databases">
        <title>Sequencing the genomes of 1000 actinobacteria strains.</title>
        <authorList>
            <person name="Klenk H.-P."/>
        </authorList>
    </citation>
    <scope>NUCLEOTIDE SEQUENCE [LARGE SCALE GENOMIC DNA]</scope>
    <source>
        <strain evidence="3 4">DSM 43851</strain>
    </source>
</reference>
<dbReference type="SUPFAM" id="SSF75011">
    <property type="entry name" value="3-carboxy-cis,cis-mucoante lactonizing enzyme"/>
    <property type="match status" value="1"/>
</dbReference>
<keyword evidence="4" id="KW-1185">Reference proteome</keyword>
<protein>
    <recommendedName>
        <fullName evidence="2">Phytase-like domain-containing protein</fullName>
    </recommendedName>
</protein>
<evidence type="ECO:0000313" key="3">
    <source>
        <dbReference type="EMBL" id="MBB5894794.1"/>
    </source>
</evidence>
<evidence type="ECO:0000259" key="2">
    <source>
        <dbReference type="Pfam" id="PF13449"/>
    </source>
</evidence>
<dbReference type="AlphaFoldDB" id="A0A7W9KLK1"/>
<evidence type="ECO:0000313" key="4">
    <source>
        <dbReference type="Proteomes" id="UP000585638"/>
    </source>
</evidence>
<sequence length="512" mass="53824">MNRNRIAATAGIIALSMLATGVADASPEPGYRTHRGQPVTVTARQTVVSHTAPAHGTVTRNQDGSLRYTPAAGFTGTDSFTYTETDAVRLYDTHVSPLGVIGGVPITGGAYGSSLAPVPGSCDEFYGLTDRGPNVDGPNGEKIEPLPSFDPAIGKFRLVNGKAVLERTIPLRAKDGTPYSGRVNTAADTGETIVDLNGNPLPADPNGYDSEGLVALPDGTFWVSDEYGPFITHFDRNGRALQRLSPFDGSLPAELANRVPNKGMEGLTVTPDGRTLVGIMQSALQQPDLTKKPGNVTTLRIVTYDLRTHATHEYLYLLDDPKTNSGAVSEITALSDTTFLVDERDGKPEPGAYKKLFRIDLAGATDVGPDAAGYDGARGGLLVGPNKATIDAYVGTDDTRTALADLAKVGITPVGKTLDVDLGALLTGLDPTGGFFGHDKIEGIATTDRGRTIVVSNDSDFGIDGVTNTAPPFQLHAKTTPAGVQDDGEYLAIDTRKLPAQTKTVTVTVVVH</sequence>
<comment type="caution">
    <text evidence="3">The sequence shown here is derived from an EMBL/GenBank/DDBJ whole genome shotgun (WGS) entry which is preliminary data.</text>
</comment>
<name>A0A7W9KLK1_9PSEU</name>
<organism evidence="3 4">
    <name type="scientific">Kutzneria kofuensis</name>
    <dbReference type="NCBI Taxonomy" id="103725"/>
    <lineage>
        <taxon>Bacteria</taxon>
        <taxon>Bacillati</taxon>
        <taxon>Actinomycetota</taxon>
        <taxon>Actinomycetes</taxon>
        <taxon>Pseudonocardiales</taxon>
        <taxon>Pseudonocardiaceae</taxon>
        <taxon>Kutzneria</taxon>
    </lineage>
</organism>
<evidence type="ECO:0000256" key="1">
    <source>
        <dbReference type="SAM" id="SignalP"/>
    </source>
</evidence>
<dbReference type="EMBL" id="JACHIR010000001">
    <property type="protein sequence ID" value="MBB5894794.1"/>
    <property type="molecule type" value="Genomic_DNA"/>
</dbReference>
<dbReference type="InterPro" id="IPR027372">
    <property type="entry name" value="Phytase-like_dom"/>
</dbReference>
<accession>A0A7W9KLK1</accession>
<proteinExistence type="predicted"/>
<dbReference type="Gene3D" id="2.60.40.3440">
    <property type="match status" value="1"/>
</dbReference>
<dbReference type="RefSeq" id="WP_184866669.1">
    <property type="nucleotide sequence ID" value="NZ_BAAAWY010000019.1"/>
</dbReference>
<dbReference type="Pfam" id="PF17963">
    <property type="entry name" value="Big_9"/>
    <property type="match status" value="1"/>
</dbReference>
<dbReference type="Pfam" id="PF13449">
    <property type="entry name" value="Phytase-like"/>
    <property type="match status" value="1"/>
</dbReference>
<dbReference type="PANTHER" id="PTHR37957">
    <property type="entry name" value="BLR7070 PROTEIN"/>
    <property type="match status" value="1"/>
</dbReference>
<feature type="signal peptide" evidence="1">
    <location>
        <begin position="1"/>
        <end position="25"/>
    </location>
</feature>
<gene>
    <name evidence="3" type="ORF">BJ998_005990</name>
</gene>
<dbReference type="PANTHER" id="PTHR37957:SF1">
    <property type="entry name" value="PHYTASE-LIKE DOMAIN-CONTAINING PROTEIN"/>
    <property type="match status" value="1"/>
</dbReference>
<dbReference type="Proteomes" id="UP000585638">
    <property type="component" value="Unassembled WGS sequence"/>
</dbReference>